<protein>
    <submittedName>
        <fullName evidence="3">N-acetyl-alpha-D-glucosaminyl L-malate synthase BshA</fullName>
    </submittedName>
</protein>
<dbReference type="NCBIfam" id="TIGR03999">
    <property type="entry name" value="thiol_BshA"/>
    <property type="match status" value="1"/>
</dbReference>
<evidence type="ECO:0000313" key="3">
    <source>
        <dbReference type="EMBL" id="HFI92173.1"/>
    </source>
</evidence>
<comment type="caution">
    <text evidence="3">The sequence shown here is derived from an EMBL/GenBank/DDBJ whole genome shotgun (WGS) entry which is preliminary data.</text>
</comment>
<dbReference type="SUPFAM" id="SSF53756">
    <property type="entry name" value="UDP-Glycosyltransferase/glycogen phosphorylase"/>
    <property type="match status" value="1"/>
</dbReference>
<dbReference type="PANTHER" id="PTHR45947:SF3">
    <property type="entry name" value="SULFOQUINOVOSYL TRANSFERASE SQD2"/>
    <property type="match status" value="1"/>
</dbReference>
<feature type="domain" description="Glycosyl transferase family 1" evidence="1">
    <location>
        <begin position="190"/>
        <end position="349"/>
    </location>
</feature>
<evidence type="ECO:0000259" key="2">
    <source>
        <dbReference type="Pfam" id="PF13439"/>
    </source>
</evidence>
<dbReference type="GO" id="GO:0071793">
    <property type="term" value="P:bacillithiol biosynthetic process"/>
    <property type="evidence" value="ECO:0007669"/>
    <property type="project" value="InterPro"/>
</dbReference>
<gene>
    <name evidence="3" type="primary">bshA</name>
    <name evidence="3" type="ORF">ENS31_11710</name>
</gene>
<feature type="domain" description="Glycosyltransferase subfamily 4-like N-terminal" evidence="2">
    <location>
        <begin position="11"/>
        <end position="178"/>
    </location>
</feature>
<dbReference type="InterPro" id="IPR001296">
    <property type="entry name" value="Glyco_trans_1"/>
</dbReference>
<accession>A0A7V2ZLF1</accession>
<evidence type="ECO:0000259" key="1">
    <source>
        <dbReference type="Pfam" id="PF00534"/>
    </source>
</evidence>
<dbReference type="EMBL" id="DSUJ01000010">
    <property type="protein sequence ID" value="HFI92173.1"/>
    <property type="molecule type" value="Genomic_DNA"/>
</dbReference>
<proteinExistence type="predicted"/>
<dbReference type="PANTHER" id="PTHR45947">
    <property type="entry name" value="SULFOQUINOVOSYL TRANSFERASE SQD2"/>
    <property type="match status" value="1"/>
</dbReference>
<dbReference type="Gene3D" id="3.40.50.2000">
    <property type="entry name" value="Glycogen Phosphorylase B"/>
    <property type="match status" value="2"/>
</dbReference>
<dbReference type="Pfam" id="PF13439">
    <property type="entry name" value="Glyco_transf_4"/>
    <property type="match status" value="1"/>
</dbReference>
<dbReference type="Pfam" id="PF00534">
    <property type="entry name" value="Glycos_transf_1"/>
    <property type="match status" value="1"/>
</dbReference>
<dbReference type="InterPro" id="IPR023881">
    <property type="entry name" value="Thiol_BshA"/>
</dbReference>
<reference evidence="3" key="1">
    <citation type="journal article" date="2020" name="mSystems">
        <title>Genome- and Community-Level Interaction Insights into Carbon Utilization and Element Cycling Functions of Hydrothermarchaeota in Hydrothermal Sediment.</title>
        <authorList>
            <person name="Zhou Z."/>
            <person name="Liu Y."/>
            <person name="Xu W."/>
            <person name="Pan J."/>
            <person name="Luo Z.H."/>
            <person name="Li M."/>
        </authorList>
    </citation>
    <scope>NUCLEOTIDE SEQUENCE [LARGE SCALE GENOMIC DNA]</scope>
    <source>
        <strain evidence="3">SpSt-479</strain>
    </source>
</reference>
<name>A0A7V2ZLF1_9BACT</name>
<sequence>MKIGITCYPTYGGSGVIATELGKELALRGHEVHFISYALPFRLNKYIENIVFHEVEMSNYPLFEFPLYSLSLASKMTEVAKFEKLDLVHVHYAIPHATSAYLAKEMLKGVCDLKIITTLHGTDITLVGLEPSFLPLVKFSIEKSDGVTAVSRYLKEKTITNYEIEKEIEVIPNFVDTEIYKPNPNCVYRKNIAPNGEKILVHISNFRGVKRVPDTIRIFEKVQKEVPAKLLLVGDGPDRSECERLTRELDLMDKVKFLGKQEAIVDILNASDLFLIPSQSESFGLAALEAMSCGLPVISSSVGGLPELIRHNECGFIAEIGDVDRMAKYALDLLTNKKKYDLFSENARKCAVTKFDKSIVVPQYEQYYKKVLSQKS</sequence>
<dbReference type="InterPro" id="IPR028098">
    <property type="entry name" value="Glyco_trans_4-like_N"/>
</dbReference>
<dbReference type="AlphaFoldDB" id="A0A7V2ZLF1"/>
<organism evidence="3">
    <name type="scientific">Ignavibacterium album</name>
    <dbReference type="NCBI Taxonomy" id="591197"/>
    <lineage>
        <taxon>Bacteria</taxon>
        <taxon>Pseudomonadati</taxon>
        <taxon>Ignavibacteriota</taxon>
        <taxon>Ignavibacteria</taxon>
        <taxon>Ignavibacteriales</taxon>
        <taxon>Ignavibacteriaceae</taxon>
        <taxon>Ignavibacterium</taxon>
    </lineage>
</organism>
<dbReference type="GO" id="GO:0016757">
    <property type="term" value="F:glycosyltransferase activity"/>
    <property type="evidence" value="ECO:0007669"/>
    <property type="project" value="InterPro"/>
</dbReference>
<dbReference type="InterPro" id="IPR050194">
    <property type="entry name" value="Glycosyltransferase_grp1"/>
</dbReference>